<keyword evidence="1" id="KW-0812">Transmembrane</keyword>
<feature type="transmembrane region" description="Helical" evidence="1">
    <location>
        <begin position="262"/>
        <end position="285"/>
    </location>
</feature>
<keyword evidence="3" id="KW-1185">Reference proteome</keyword>
<comment type="caution">
    <text evidence="2">The sequence shown here is derived from an EMBL/GenBank/DDBJ whole genome shotgun (WGS) entry which is preliminary data.</text>
</comment>
<organism evidence="2 3">
    <name type="scientific">Moniliophthora roreri (strain MCA 2997)</name>
    <name type="common">Cocoa frosty pod rot fungus</name>
    <name type="synonym">Crinipellis roreri</name>
    <dbReference type="NCBI Taxonomy" id="1381753"/>
    <lineage>
        <taxon>Eukaryota</taxon>
        <taxon>Fungi</taxon>
        <taxon>Dikarya</taxon>
        <taxon>Basidiomycota</taxon>
        <taxon>Agaricomycotina</taxon>
        <taxon>Agaricomycetes</taxon>
        <taxon>Agaricomycetidae</taxon>
        <taxon>Agaricales</taxon>
        <taxon>Marasmiineae</taxon>
        <taxon>Marasmiaceae</taxon>
        <taxon>Moniliophthora</taxon>
    </lineage>
</organism>
<evidence type="ECO:0000313" key="2">
    <source>
        <dbReference type="EMBL" id="ESK91747.1"/>
    </source>
</evidence>
<feature type="transmembrane region" description="Helical" evidence="1">
    <location>
        <begin position="144"/>
        <end position="168"/>
    </location>
</feature>
<feature type="transmembrane region" description="Helical" evidence="1">
    <location>
        <begin position="60"/>
        <end position="82"/>
    </location>
</feature>
<keyword evidence="1" id="KW-1133">Transmembrane helix</keyword>
<dbReference type="OrthoDB" id="3265563at2759"/>
<feature type="transmembrane region" description="Helical" evidence="1">
    <location>
        <begin position="231"/>
        <end position="256"/>
    </location>
</feature>
<dbReference type="EMBL" id="AWSO01000321">
    <property type="protein sequence ID" value="ESK91747.1"/>
    <property type="molecule type" value="Genomic_DNA"/>
</dbReference>
<gene>
    <name evidence="2" type="ORF">Moror_10576</name>
</gene>
<evidence type="ECO:0008006" key="4">
    <source>
        <dbReference type="Google" id="ProtNLM"/>
    </source>
</evidence>
<accession>V2XDF9</accession>
<dbReference type="STRING" id="1381753.V2XDF9"/>
<dbReference type="KEGG" id="mrr:Moror_10576"/>
<dbReference type="AlphaFoldDB" id="V2XDF9"/>
<sequence>MAQVALQDCMLLLSPSVITAGAAYTLAAVMFAFGFYILLFCLAIYLLLKIPAVMNRQLHLFWLILLFVLSSTSAAVRTAYIISQKRSGKLLSAQCVDDTFLYNLERRAVGLQIVCHSLFVSVNCLSDFIMIYRLFVIWGRRRHITILPTMVALLLFFLGIAATIMTAVSQVNLSVNEELADLPSTVGLVYDSTNAAFNFLLTLTLAGRIWWINHKAHAILSPALQQKYRAVITILLESGVLYPPTLIAHVVVYIIYRRNDYSPYLIDIASLAYQMAGIAPTLIILRSMLRKSTESVDQVVSTLRAEAGDHLELDVSTPEAPWQQHAIDGGK</sequence>
<feature type="transmembrane region" description="Helical" evidence="1">
    <location>
        <begin position="188"/>
        <end position="211"/>
    </location>
</feature>
<dbReference type="Proteomes" id="UP000017559">
    <property type="component" value="Unassembled WGS sequence"/>
</dbReference>
<name>V2XDF9_MONRO</name>
<keyword evidence="1" id="KW-0472">Membrane</keyword>
<evidence type="ECO:0000256" key="1">
    <source>
        <dbReference type="SAM" id="Phobius"/>
    </source>
</evidence>
<dbReference type="HOGENOM" id="CLU_044614_2_0_1"/>
<proteinExistence type="predicted"/>
<feature type="transmembrane region" description="Helical" evidence="1">
    <location>
        <begin position="22"/>
        <end position="48"/>
    </location>
</feature>
<feature type="transmembrane region" description="Helical" evidence="1">
    <location>
        <begin position="109"/>
        <end position="132"/>
    </location>
</feature>
<evidence type="ECO:0000313" key="3">
    <source>
        <dbReference type="Proteomes" id="UP000017559"/>
    </source>
</evidence>
<reference evidence="2 3" key="1">
    <citation type="journal article" date="2014" name="BMC Genomics">
        <title>Genome and secretome analysis of the hemibiotrophic fungal pathogen, Moniliophthora roreri, which causes frosty pod rot disease of cacao: mechanisms of the biotrophic and necrotrophic phases.</title>
        <authorList>
            <person name="Meinhardt L.W."/>
            <person name="Costa G.G.L."/>
            <person name="Thomazella D.P.T."/>
            <person name="Teixeira P.J.P.L."/>
            <person name="Carazzolle M.F."/>
            <person name="Schuster S.C."/>
            <person name="Carlson J.E."/>
            <person name="Guiltinan M.J."/>
            <person name="Mieczkowski P."/>
            <person name="Farmer A."/>
            <person name="Ramaraj T."/>
            <person name="Crozier J."/>
            <person name="Davis R.E."/>
            <person name="Shao J."/>
            <person name="Melnick R.L."/>
            <person name="Pereira G.A.G."/>
            <person name="Bailey B.A."/>
        </authorList>
    </citation>
    <scope>NUCLEOTIDE SEQUENCE [LARGE SCALE GENOMIC DNA]</scope>
    <source>
        <strain evidence="2 3">MCA 2997</strain>
    </source>
</reference>
<protein>
    <recommendedName>
        <fullName evidence="4">Integral membrane protein</fullName>
    </recommendedName>
</protein>